<gene>
    <name evidence="2" type="ORF">ACFPZ3_29150</name>
</gene>
<keyword evidence="1" id="KW-1133">Transmembrane helix</keyword>
<feature type="transmembrane region" description="Helical" evidence="1">
    <location>
        <begin position="87"/>
        <end position="104"/>
    </location>
</feature>
<dbReference type="EMBL" id="JBHSPA010000031">
    <property type="protein sequence ID" value="MFC5827950.1"/>
    <property type="molecule type" value="Genomic_DNA"/>
</dbReference>
<evidence type="ECO:0000313" key="2">
    <source>
        <dbReference type="EMBL" id="MFC5827950.1"/>
    </source>
</evidence>
<dbReference type="RefSeq" id="WP_379517450.1">
    <property type="nucleotide sequence ID" value="NZ_JBHSPA010000031.1"/>
</dbReference>
<evidence type="ECO:0000313" key="3">
    <source>
        <dbReference type="Proteomes" id="UP001596058"/>
    </source>
</evidence>
<keyword evidence="1" id="KW-0812">Transmembrane</keyword>
<keyword evidence="3" id="KW-1185">Reference proteome</keyword>
<comment type="caution">
    <text evidence="2">The sequence shown here is derived from an EMBL/GenBank/DDBJ whole genome shotgun (WGS) entry which is preliminary data.</text>
</comment>
<dbReference type="Proteomes" id="UP001596058">
    <property type="component" value="Unassembled WGS sequence"/>
</dbReference>
<evidence type="ECO:0008006" key="4">
    <source>
        <dbReference type="Google" id="ProtNLM"/>
    </source>
</evidence>
<keyword evidence="1" id="KW-0472">Membrane</keyword>
<evidence type="ECO:0000256" key="1">
    <source>
        <dbReference type="SAM" id="Phobius"/>
    </source>
</evidence>
<proteinExistence type="predicted"/>
<name>A0ABW1CTE8_9ACTN</name>
<organism evidence="2 3">
    <name type="scientific">Nonomuraea insulae</name>
    <dbReference type="NCBI Taxonomy" id="1616787"/>
    <lineage>
        <taxon>Bacteria</taxon>
        <taxon>Bacillati</taxon>
        <taxon>Actinomycetota</taxon>
        <taxon>Actinomycetes</taxon>
        <taxon>Streptosporangiales</taxon>
        <taxon>Streptosporangiaceae</taxon>
        <taxon>Nonomuraea</taxon>
    </lineage>
</organism>
<feature type="transmembrane region" description="Helical" evidence="1">
    <location>
        <begin position="48"/>
        <end position="67"/>
    </location>
</feature>
<accession>A0ABW1CTE8</accession>
<sequence length="110" mass="12230">MAHETNSARQMPPDLRIPTVEGAANASSLEEAMDTNTQRRALLSRPRFWIGVIIALAGLLFDLGVLFVPIGEIIKNPRFVPMPEVLVGWWLMIIGIALMVPWPSRRGRGL</sequence>
<reference evidence="3" key="1">
    <citation type="journal article" date="2019" name="Int. J. Syst. Evol. Microbiol.">
        <title>The Global Catalogue of Microorganisms (GCM) 10K type strain sequencing project: providing services to taxonomists for standard genome sequencing and annotation.</title>
        <authorList>
            <consortium name="The Broad Institute Genomics Platform"/>
            <consortium name="The Broad Institute Genome Sequencing Center for Infectious Disease"/>
            <person name="Wu L."/>
            <person name="Ma J."/>
        </authorList>
    </citation>
    <scope>NUCLEOTIDE SEQUENCE [LARGE SCALE GENOMIC DNA]</scope>
    <source>
        <strain evidence="3">CCUG 53903</strain>
    </source>
</reference>
<protein>
    <recommendedName>
        <fullName evidence="4">Tripartite tricarboxylate transporter TctB family protein</fullName>
    </recommendedName>
</protein>